<feature type="transmembrane region" description="Helical" evidence="1">
    <location>
        <begin position="99"/>
        <end position="117"/>
    </location>
</feature>
<sequence>MDPAQAARQMIDRVSGLMGQRLGARGATLAERVESRARVLPARVREAAAVLVGIEGRLASPRLARQVDLAEARQAQDICLRYLRRAGRGVRWGDFARNLLARLVLAVLVLGGLALFLRLRGLI</sequence>
<keyword evidence="3" id="KW-1185">Reference proteome</keyword>
<proteinExistence type="predicted"/>
<dbReference type="Proteomes" id="UP000028824">
    <property type="component" value="Unassembled WGS sequence"/>
</dbReference>
<keyword evidence="1" id="KW-1133">Transmembrane helix</keyword>
<accession>A0A086XZU8</accession>
<evidence type="ECO:0000313" key="3">
    <source>
        <dbReference type="Proteomes" id="UP000028824"/>
    </source>
</evidence>
<organism evidence="2 3">
    <name type="scientific">Paenirhodobacter enshiensis</name>
    <dbReference type="NCBI Taxonomy" id="1105367"/>
    <lineage>
        <taxon>Bacteria</taxon>
        <taxon>Pseudomonadati</taxon>
        <taxon>Pseudomonadota</taxon>
        <taxon>Alphaproteobacteria</taxon>
        <taxon>Rhodobacterales</taxon>
        <taxon>Rhodobacter group</taxon>
        <taxon>Paenirhodobacter</taxon>
    </lineage>
</organism>
<dbReference type="RefSeq" id="WP_036636591.1">
    <property type="nucleotide sequence ID" value="NZ_JFZB01000009.1"/>
</dbReference>
<comment type="caution">
    <text evidence="2">The sequence shown here is derived from an EMBL/GenBank/DDBJ whole genome shotgun (WGS) entry which is preliminary data.</text>
</comment>
<dbReference type="EMBL" id="JFZB01000009">
    <property type="protein sequence ID" value="KFI27548.1"/>
    <property type="molecule type" value="Genomic_DNA"/>
</dbReference>
<keyword evidence="1" id="KW-0472">Membrane</keyword>
<evidence type="ECO:0000313" key="2">
    <source>
        <dbReference type="EMBL" id="KFI27548.1"/>
    </source>
</evidence>
<name>A0A086XZU8_9RHOB</name>
<dbReference type="OrthoDB" id="7691751at2"/>
<dbReference type="AlphaFoldDB" id="A0A086XZU8"/>
<gene>
    <name evidence="2" type="ORF">CG50_16220</name>
</gene>
<keyword evidence="1" id="KW-0812">Transmembrane</keyword>
<reference evidence="2 3" key="1">
    <citation type="submission" date="2014-03" db="EMBL/GenBank/DDBJ databases">
        <title>Genome of Paenirhodobacter enshiensis DW2-9.</title>
        <authorList>
            <person name="Wang D."/>
            <person name="Wang G."/>
        </authorList>
    </citation>
    <scope>NUCLEOTIDE SEQUENCE [LARGE SCALE GENOMIC DNA]</scope>
    <source>
        <strain evidence="2 3">DW2-9</strain>
    </source>
</reference>
<protein>
    <submittedName>
        <fullName evidence="2">Uncharacterized protein</fullName>
    </submittedName>
</protein>
<evidence type="ECO:0000256" key="1">
    <source>
        <dbReference type="SAM" id="Phobius"/>
    </source>
</evidence>